<name>A0A2T3NYW7_9GAMM</name>
<gene>
    <name evidence="1" type="ORF">C9I98_05720</name>
</gene>
<reference evidence="1 2" key="1">
    <citation type="submission" date="2018-01" db="EMBL/GenBank/DDBJ databases">
        <title>Whole genome sequencing of Histamine producing bacteria.</title>
        <authorList>
            <person name="Butler K."/>
        </authorList>
    </citation>
    <scope>NUCLEOTIDE SEQUENCE [LARGE SCALE GENOMIC DNA]</scope>
    <source>
        <strain evidence="1 2">DSM 100436</strain>
    </source>
</reference>
<dbReference type="RefSeq" id="WP_036821530.1">
    <property type="nucleotide sequence ID" value="NZ_JGVO01000340.1"/>
</dbReference>
<keyword evidence="2" id="KW-1185">Reference proteome</keyword>
<accession>A0A2T3NYW7</accession>
<dbReference type="Proteomes" id="UP000241771">
    <property type="component" value="Unassembled WGS sequence"/>
</dbReference>
<evidence type="ECO:0000313" key="2">
    <source>
        <dbReference type="Proteomes" id="UP000241771"/>
    </source>
</evidence>
<evidence type="ECO:0000313" key="1">
    <source>
        <dbReference type="EMBL" id="PSW21430.1"/>
    </source>
</evidence>
<protein>
    <submittedName>
        <fullName evidence="1">Uncharacterized protein</fullName>
    </submittedName>
</protein>
<organism evidence="1 2">
    <name type="scientific">Photobacterium sanctipauli</name>
    <dbReference type="NCBI Taxonomy" id="1342794"/>
    <lineage>
        <taxon>Bacteria</taxon>
        <taxon>Pseudomonadati</taxon>
        <taxon>Pseudomonadota</taxon>
        <taxon>Gammaproteobacteria</taxon>
        <taxon>Vibrionales</taxon>
        <taxon>Vibrionaceae</taxon>
        <taxon>Photobacterium</taxon>
    </lineage>
</organism>
<dbReference type="AlphaFoldDB" id="A0A2T3NYW7"/>
<dbReference type="EMBL" id="PYMA01000002">
    <property type="protein sequence ID" value="PSW21430.1"/>
    <property type="molecule type" value="Genomic_DNA"/>
</dbReference>
<sequence>MQTYGLLSTIKDSDQITQAVEIQQPKRTEPAVQQPANTKTNRVNLEVESELRSQLDNPLTSPLYRTVRLTERFCEETNTQVRISVEDGFKIVTDHLNSDDWELSHIDAPYDLTGNDPHSRFVFKLIGEKADQITEKLREELRVQVQKRITREDKERKEREQRLKRYRELAKQRAEFDELNREFGDGY</sequence>
<comment type="caution">
    <text evidence="1">The sequence shown here is derived from an EMBL/GenBank/DDBJ whole genome shotgun (WGS) entry which is preliminary data.</text>
</comment>
<proteinExistence type="predicted"/>